<accession>A0ACC6RWH6</accession>
<evidence type="ECO:0000313" key="1">
    <source>
        <dbReference type="EMBL" id="MEM5405860.1"/>
    </source>
</evidence>
<dbReference type="EMBL" id="JAYMRU010000050">
    <property type="protein sequence ID" value="MEM5405860.1"/>
    <property type="molecule type" value="Genomic_DNA"/>
</dbReference>
<name>A0ACC6RWH6_9BURK</name>
<comment type="caution">
    <text evidence="1">The sequence shown here is derived from an EMBL/GenBank/DDBJ whole genome shotgun (WGS) entry which is preliminary data.</text>
</comment>
<proteinExistence type="predicted"/>
<reference evidence="1" key="1">
    <citation type="submission" date="2024-01" db="EMBL/GenBank/DDBJ databases">
        <title>The diversity of rhizobia nodulating Mimosa spp. in eleven states of Brazil covering several biomes is determined by host plant, location, and edaphic factors.</title>
        <authorList>
            <person name="Rouws L."/>
            <person name="Barauna A."/>
            <person name="Beukes C."/>
            <person name="De Faria S.M."/>
            <person name="Gross E."/>
            <person name="Dos Reis Junior F.B."/>
            <person name="Simon M."/>
            <person name="Maluk M."/>
            <person name="Odee D.W."/>
            <person name="Kenicer G."/>
            <person name="Young J.P.W."/>
            <person name="Reis V.M."/>
            <person name="Zilli J."/>
            <person name="James E.K."/>
        </authorList>
    </citation>
    <scope>NUCLEOTIDE SEQUENCE</scope>
    <source>
        <strain evidence="1">JPY452</strain>
    </source>
</reference>
<keyword evidence="2" id="KW-1185">Reference proteome</keyword>
<evidence type="ECO:0000313" key="2">
    <source>
        <dbReference type="Proteomes" id="UP001392318"/>
    </source>
</evidence>
<protein>
    <submittedName>
        <fullName evidence="1">DUF1173 domain-containing protein</fullName>
    </submittedName>
</protein>
<dbReference type="Proteomes" id="UP001392318">
    <property type="component" value="Unassembled WGS sequence"/>
</dbReference>
<organism evidence="1 2">
    <name type="scientific">Paraburkholderia unamae</name>
    <dbReference type="NCBI Taxonomy" id="219649"/>
    <lineage>
        <taxon>Bacteria</taxon>
        <taxon>Pseudomonadati</taxon>
        <taxon>Pseudomonadota</taxon>
        <taxon>Betaproteobacteria</taxon>
        <taxon>Burkholderiales</taxon>
        <taxon>Burkholderiaceae</taxon>
        <taxon>Paraburkholderia</taxon>
    </lineage>
</organism>
<sequence>MPDYRFDDVIVADDTQDIQSYLAEAHAAKIRPLCLCLPDGVPMYVAKAGKAFIIKRMPNSGATHSADCTSYRPPEEISGMSQVLGEAIRENDEDGTTALKLDFSLSKQGARTAPTASGLTSDTVRADGAKLTLRSTLHYLWDQAELNRWTPGMAGKRSWYVVRSRIVAAAERSVTKGAPLSTQLYLPEAFVSDQASQLRQRRITHMAGLASSQKARKLMIAIGEIKEIGAARYGFKLVAKHLPDFPLMMEEAIYRRFRTRFANELDIWSSMESSHLVFIATFGLGATGIASIEAIAVMLVNANWLPFEHMYDAMLLDSLVQQRRRFVKGVRYNLAESKPLACAVLSDVPLHPSGVALYIRKPGLEPHDIAELDALAEQSEMPSWIWDASEEMPRLPDNVLKVEPPAPPSEPVESAW</sequence>
<gene>
    <name evidence="1" type="ORF">VSR83_38710</name>
</gene>